<sequence length="772" mass="89345">MTTISSDALVSSIQSEIQRVQDDLIGVEENLKRLTGRDFNEPRGERRIRQISTGEREDEPPPKRRPPGGVFARLGDLVTETPRGRRVHEVLEDGEIPRQKPSVASSVARPINDGKSRTEAAAELTRDRASRDRNRRMFGALLGTLQRFRTEEAKQKGKDEQRAKIEKKLEEKGRAEKEELRKERIELINQRKERQLRIERLNFKIERVKEHEAWEAGQRRLGKFIRSQSKPRIFWLPKINNSRTSAMISQTKHSIERELEEARLRLKDELDEVLGGRMNYSFKTNIQEREREVDNDDFNNGSDLLDYDAEEGELVYDDLLLSGKQKQKGIGSERRVVVQVDSDVNRAPQRRVELVTVVAERGRRVKEVEENESEKENVIKSKVNVEHKKVIENGGDKGRGKEKEKKKEKEKDKSRGKEKHIDKKVSPEKHQKSHSRDSSKKESKSSRKEKKKEETVKIREVENEKLPENQAKNTVESDKSDNDEDEDKVTSDANITNEEENSTHGTEDLSQISLPLDPEPESTPKITEVVVQHVPLNSNDDSQNANEEEMQVETVLLDTSQIKQDKTDWDNEFPPLPIVIKKEKDATPEKATEDQREVTLKPRDENNQRKKEDSSSDSSDSDSDSSAESEDDDDDDESSSEDSSSESSSSDEEDRKKKKKDKDKDKDKGRSKRKEDSSSSESSESDDSESESDSSSDDERKKKKKDVEKRKPSPKYSRRSEKEKESDRKKVEKKKDARKSSRSRSRSRGRRSRSRDKRRVRSRSRDRRRDRR</sequence>
<evidence type="ECO:0000256" key="9">
    <source>
        <dbReference type="SAM" id="MobiDB-lite"/>
    </source>
</evidence>
<evidence type="ECO:0000313" key="12">
    <source>
        <dbReference type="Proteomes" id="UP000326759"/>
    </source>
</evidence>
<feature type="compositionally biased region" description="Basic and acidic residues" evidence="9">
    <location>
        <begin position="662"/>
        <end position="677"/>
    </location>
</feature>
<dbReference type="Pfam" id="PF04696">
    <property type="entry name" value="Pinin_SDK_memA"/>
    <property type="match status" value="1"/>
</dbReference>
<reference evidence="11 12" key="1">
    <citation type="journal article" date="2019" name="PLoS Biol.">
        <title>Sex chromosomes control vertical transmission of feminizing Wolbachia symbionts in an isopod.</title>
        <authorList>
            <person name="Becking T."/>
            <person name="Chebbi M.A."/>
            <person name="Giraud I."/>
            <person name="Moumen B."/>
            <person name="Laverre T."/>
            <person name="Caubet Y."/>
            <person name="Peccoud J."/>
            <person name="Gilbert C."/>
            <person name="Cordaux R."/>
        </authorList>
    </citation>
    <scope>NUCLEOTIDE SEQUENCE [LARGE SCALE GENOMIC DNA]</scope>
    <source>
        <strain evidence="11">ANa2</strain>
        <tissue evidence="11">Whole body excluding digestive tract and cuticle</tissue>
    </source>
</reference>
<feature type="compositionally biased region" description="Acidic residues" evidence="9">
    <location>
        <begin position="619"/>
        <end position="652"/>
    </location>
</feature>
<keyword evidence="7" id="KW-0539">Nucleus</keyword>
<dbReference type="PANTHER" id="PTHR12707:SF0">
    <property type="entry name" value="PININ"/>
    <property type="match status" value="1"/>
</dbReference>
<feature type="domain" description="Pinin/SDK/MemA protein" evidence="10">
    <location>
        <begin position="130"/>
        <end position="252"/>
    </location>
</feature>
<dbReference type="GO" id="GO:0071013">
    <property type="term" value="C:catalytic step 2 spliceosome"/>
    <property type="evidence" value="ECO:0007669"/>
    <property type="project" value="TreeGrafter"/>
</dbReference>
<dbReference type="PANTHER" id="PTHR12707">
    <property type="entry name" value="PINN"/>
    <property type="match status" value="1"/>
</dbReference>
<dbReference type="EMBL" id="SEYY01012343">
    <property type="protein sequence ID" value="KAB7500871.1"/>
    <property type="molecule type" value="Genomic_DNA"/>
</dbReference>
<comment type="caution">
    <text evidence="11">The sequence shown here is derived from an EMBL/GenBank/DDBJ whole genome shotgun (WGS) entry which is preliminary data.</text>
</comment>
<dbReference type="GO" id="GO:0006397">
    <property type="term" value="P:mRNA processing"/>
    <property type="evidence" value="ECO:0007669"/>
    <property type="project" value="UniProtKB-KW"/>
</dbReference>
<keyword evidence="3" id="KW-0507">mRNA processing</keyword>
<feature type="compositionally biased region" description="Acidic residues" evidence="9">
    <location>
        <begin position="683"/>
        <end position="696"/>
    </location>
</feature>
<dbReference type="GO" id="GO:0008380">
    <property type="term" value="P:RNA splicing"/>
    <property type="evidence" value="ECO:0007669"/>
    <property type="project" value="UniProtKB-KW"/>
</dbReference>
<protein>
    <submittedName>
        <fullName evidence="11">Pinin</fullName>
    </submittedName>
</protein>
<feature type="compositionally biased region" description="Basic and acidic residues" evidence="9">
    <location>
        <begin position="386"/>
        <end position="467"/>
    </location>
</feature>
<evidence type="ECO:0000313" key="11">
    <source>
        <dbReference type="EMBL" id="KAB7500871.1"/>
    </source>
</evidence>
<evidence type="ECO:0000259" key="10">
    <source>
        <dbReference type="Pfam" id="PF04696"/>
    </source>
</evidence>
<dbReference type="Proteomes" id="UP000326759">
    <property type="component" value="Unassembled WGS sequence"/>
</dbReference>
<feature type="compositionally biased region" description="Basic and acidic residues" evidence="9">
    <location>
        <begin position="36"/>
        <end position="48"/>
    </location>
</feature>
<dbReference type="OrthoDB" id="330772at2759"/>
<comment type="subcellular location">
    <subcellularLocation>
        <location evidence="1">Nucleus</location>
    </subcellularLocation>
</comment>
<feature type="region of interest" description="Disordered" evidence="9">
    <location>
        <begin position="36"/>
        <end position="72"/>
    </location>
</feature>
<accession>A0A5N5T2V7</accession>
<keyword evidence="4" id="KW-0805">Transcription regulation</keyword>
<gene>
    <name evidence="11" type="primary">PNN</name>
    <name evidence="11" type="ORF">Anas_03241</name>
</gene>
<evidence type="ECO:0000256" key="5">
    <source>
        <dbReference type="ARBA" id="ARBA00023163"/>
    </source>
</evidence>
<comment type="similarity">
    <text evidence="2">Belongs to the pinin family.</text>
</comment>
<keyword evidence="8" id="KW-0175">Coiled coil</keyword>
<proteinExistence type="inferred from homology"/>
<feature type="compositionally biased region" description="Basic and acidic residues" evidence="9">
    <location>
        <begin position="112"/>
        <end position="128"/>
    </location>
</feature>
<evidence type="ECO:0000256" key="1">
    <source>
        <dbReference type="ARBA" id="ARBA00004123"/>
    </source>
</evidence>
<evidence type="ECO:0000256" key="7">
    <source>
        <dbReference type="ARBA" id="ARBA00023242"/>
    </source>
</evidence>
<feature type="compositionally biased region" description="Basic and acidic residues" evidence="9">
    <location>
        <begin position="718"/>
        <end position="739"/>
    </location>
</feature>
<dbReference type="AlphaFoldDB" id="A0A5N5T2V7"/>
<evidence type="ECO:0000256" key="4">
    <source>
        <dbReference type="ARBA" id="ARBA00023015"/>
    </source>
</evidence>
<keyword evidence="6" id="KW-0508">mRNA splicing</keyword>
<evidence type="ECO:0000256" key="8">
    <source>
        <dbReference type="SAM" id="Coils"/>
    </source>
</evidence>
<evidence type="ECO:0000256" key="3">
    <source>
        <dbReference type="ARBA" id="ARBA00022664"/>
    </source>
</evidence>
<feature type="coiled-coil region" evidence="8">
    <location>
        <begin position="158"/>
        <end position="197"/>
    </location>
</feature>
<evidence type="ECO:0000256" key="2">
    <source>
        <dbReference type="ARBA" id="ARBA00010386"/>
    </source>
</evidence>
<evidence type="ECO:0000256" key="6">
    <source>
        <dbReference type="ARBA" id="ARBA00023187"/>
    </source>
</evidence>
<name>A0A5N5T2V7_9CRUS</name>
<feature type="compositionally biased region" description="Basic residues" evidence="9">
    <location>
        <begin position="740"/>
        <end position="772"/>
    </location>
</feature>
<keyword evidence="12" id="KW-1185">Reference proteome</keyword>
<keyword evidence="5" id="KW-0804">Transcription</keyword>
<feature type="region of interest" description="Disordered" evidence="9">
    <location>
        <begin position="92"/>
        <end position="128"/>
    </location>
</feature>
<dbReference type="InterPro" id="IPR006786">
    <property type="entry name" value="Pinin_SDK_MemA"/>
</dbReference>
<feature type="compositionally biased region" description="Polar residues" evidence="9">
    <location>
        <begin position="535"/>
        <end position="545"/>
    </location>
</feature>
<organism evidence="11 12">
    <name type="scientific">Armadillidium nasatum</name>
    <dbReference type="NCBI Taxonomy" id="96803"/>
    <lineage>
        <taxon>Eukaryota</taxon>
        <taxon>Metazoa</taxon>
        <taxon>Ecdysozoa</taxon>
        <taxon>Arthropoda</taxon>
        <taxon>Crustacea</taxon>
        <taxon>Multicrustacea</taxon>
        <taxon>Malacostraca</taxon>
        <taxon>Eumalacostraca</taxon>
        <taxon>Peracarida</taxon>
        <taxon>Isopoda</taxon>
        <taxon>Oniscidea</taxon>
        <taxon>Crinocheta</taxon>
        <taxon>Armadillidiidae</taxon>
        <taxon>Armadillidium</taxon>
    </lineage>
</organism>
<feature type="region of interest" description="Disordered" evidence="9">
    <location>
        <begin position="386"/>
        <end position="772"/>
    </location>
</feature>
<feature type="compositionally biased region" description="Basic and acidic residues" evidence="9">
    <location>
        <begin position="697"/>
        <end position="711"/>
    </location>
</feature>
<dbReference type="InterPro" id="IPR039853">
    <property type="entry name" value="Pinin"/>
</dbReference>
<feature type="compositionally biased region" description="Basic and acidic residues" evidence="9">
    <location>
        <begin position="580"/>
        <end position="614"/>
    </location>
</feature>